<dbReference type="AlphaFoldDB" id="A0A1V6PIH6"/>
<evidence type="ECO:0000313" key="2">
    <source>
        <dbReference type="EMBL" id="OQD76868.1"/>
    </source>
</evidence>
<feature type="region of interest" description="Disordered" evidence="1">
    <location>
        <begin position="290"/>
        <end position="335"/>
    </location>
</feature>
<gene>
    <name evidence="2" type="ORF">PENDEC_c003G03879</name>
</gene>
<comment type="caution">
    <text evidence="2">The sequence shown here is derived from an EMBL/GenBank/DDBJ whole genome shotgun (WGS) entry which is preliminary data.</text>
</comment>
<feature type="region of interest" description="Disordered" evidence="1">
    <location>
        <begin position="435"/>
        <end position="461"/>
    </location>
</feature>
<evidence type="ECO:0000313" key="3">
    <source>
        <dbReference type="Proteomes" id="UP000191522"/>
    </source>
</evidence>
<feature type="region of interest" description="Disordered" evidence="1">
    <location>
        <begin position="29"/>
        <end position="74"/>
    </location>
</feature>
<name>A0A1V6PIH6_PENDC</name>
<keyword evidence="3" id="KW-1185">Reference proteome</keyword>
<feature type="compositionally biased region" description="Acidic residues" evidence="1">
    <location>
        <begin position="316"/>
        <end position="333"/>
    </location>
</feature>
<accession>A0A1V6PIH6</accession>
<feature type="compositionally biased region" description="Basic and acidic residues" evidence="1">
    <location>
        <begin position="578"/>
        <end position="593"/>
    </location>
</feature>
<dbReference type="EMBL" id="MDYL01000003">
    <property type="protein sequence ID" value="OQD76868.1"/>
    <property type="molecule type" value="Genomic_DNA"/>
</dbReference>
<dbReference type="Proteomes" id="UP000191522">
    <property type="component" value="Unassembled WGS sequence"/>
</dbReference>
<feature type="region of interest" description="Disordered" evidence="1">
    <location>
        <begin position="250"/>
        <end position="271"/>
    </location>
</feature>
<feature type="compositionally biased region" description="Basic and acidic residues" evidence="1">
    <location>
        <begin position="552"/>
        <end position="568"/>
    </location>
</feature>
<feature type="compositionally biased region" description="Polar residues" evidence="1">
    <location>
        <begin position="36"/>
        <end position="47"/>
    </location>
</feature>
<dbReference type="STRING" id="69771.A0A1V6PIH6"/>
<dbReference type="OrthoDB" id="4161595at2759"/>
<protein>
    <submittedName>
        <fullName evidence="2">Uncharacterized protein</fullName>
    </submittedName>
</protein>
<feature type="region of interest" description="Disordered" evidence="1">
    <location>
        <begin position="98"/>
        <end position="142"/>
    </location>
</feature>
<proteinExistence type="predicted"/>
<reference evidence="3" key="1">
    <citation type="journal article" date="2017" name="Nat. Microbiol.">
        <title>Global analysis of biosynthetic gene clusters reveals vast potential of secondary metabolite production in Penicillium species.</title>
        <authorList>
            <person name="Nielsen J.C."/>
            <person name="Grijseels S."/>
            <person name="Prigent S."/>
            <person name="Ji B."/>
            <person name="Dainat J."/>
            <person name="Nielsen K.F."/>
            <person name="Frisvad J.C."/>
            <person name="Workman M."/>
            <person name="Nielsen J."/>
        </authorList>
    </citation>
    <scope>NUCLEOTIDE SEQUENCE [LARGE SCALE GENOMIC DNA]</scope>
    <source>
        <strain evidence="3">IBT 11843</strain>
    </source>
</reference>
<feature type="region of interest" description="Disordered" evidence="1">
    <location>
        <begin position="552"/>
        <end position="639"/>
    </location>
</feature>
<evidence type="ECO:0000256" key="1">
    <source>
        <dbReference type="SAM" id="MobiDB-lite"/>
    </source>
</evidence>
<sequence length="639" mass="71907">MPEQDIRPVMSNQNIHPLMPDQDIHSLKPDHDITTSDHNLLNQSQSPRDWLGSREQARRHPVSPVTTPSMGGPFGIAGQGSLDALRIQREEKWEKLRRSNPFRPLSPPARARSLSPQRFPLPFRIRPSPNQSSPDLVGSSPPIRLSNQDIPLPPITHRARCGPSSPSSVDQYVVLPPIIDRSRRGPGISSPTNRDVVLPSIIDRARYGPGISSPIDQDVLLPPIIDRARHGPSSWSSVNQDVVLPSIINGARGPGISSPTDGDGQPCARPSLSSQTFNLSVCCPPMHSPPHHPAWQADTQHQPGGRQRIKESNDTEDRDMENSELTDDEDQNQEEQTPLCEFAMPCRMGPSPDGMHYRKVISHVFGRNKAMTKLFPEYVWVQYCRKHYQRARYRADQWPFTQCELLLESLRRMEEWGGVMKFKLTLRRREQLRVEGSDDVHKASGASSSATLPSGRKHPTAVTSPVPDWLLNLSETTMSFDDIRALILQIRVYMIEMRDEEKSRLAEEAGVDEKGAHKEVRHQMSRVRFPDIEILPTFNQWVLDAALRQREQRNHGQGTEAERDDRGCHPNNNNNNIKGDEDSHDEGEVHAAEIGRAGTNSGRSPRERRRSQRNFVKLVSGVTRVSPAGAVKKSQPHKK</sequence>
<organism evidence="2 3">
    <name type="scientific">Penicillium decumbens</name>
    <dbReference type="NCBI Taxonomy" id="69771"/>
    <lineage>
        <taxon>Eukaryota</taxon>
        <taxon>Fungi</taxon>
        <taxon>Dikarya</taxon>
        <taxon>Ascomycota</taxon>
        <taxon>Pezizomycotina</taxon>
        <taxon>Eurotiomycetes</taxon>
        <taxon>Eurotiomycetidae</taxon>
        <taxon>Eurotiales</taxon>
        <taxon>Aspergillaceae</taxon>
        <taxon>Penicillium</taxon>
    </lineage>
</organism>